<accession>A0ABT7FIR3</accession>
<name>A0ABT7FIR3_9RHOB</name>
<sequence length="90" mass="10047">MTDPADLRFFEALKDICNRADGVDRNCRDAIDRALETGDPLDMQDARKALENLGDPLRSDILRQVHLRMVSDLSAIWDALPAVRGSGRPN</sequence>
<dbReference type="Proteomes" id="UP001227126">
    <property type="component" value="Unassembled WGS sequence"/>
</dbReference>
<evidence type="ECO:0000313" key="2">
    <source>
        <dbReference type="Proteomes" id="UP001227126"/>
    </source>
</evidence>
<protein>
    <submittedName>
        <fullName evidence="1">Uncharacterized protein</fullName>
    </submittedName>
</protein>
<dbReference type="EMBL" id="JASNJE010000028">
    <property type="protein sequence ID" value="MDK3075022.1"/>
    <property type="molecule type" value="Genomic_DNA"/>
</dbReference>
<evidence type="ECO:0000313" key="1">
    <source>
        <dbReference type="EMBL" id="MDK3075022.1"/>
    </source>
</evidence>
<reference evidence="1 2" key="1">
    <citation type="submission" date="2023-05" db="EMBL/GenBank/DDBJ databases">
        <title>Sedimentitalea sp. nov. JM2-8.</title>
        <authorList>
            <person name="Huang J."/>
        </authorList>
    </citation>
    <scope>NUCLEOTIDE SEQUENCE [LARGE SCALE GENOMIC DNA]</scope>
    <source>
        <strain evidence="1 2">JM2-8</strain>
    </source>
</reference>
<comment type="caution">
    <text evidence="1">The sequence shown here is derived from an EMBL/GenBank/DDBJ whole genome shotgun (WGS) entry which is preliminary data.</text>
</comment>
<proteinExistence type="predicted"/>
<keyword evidence="2" id="KW-1185">Reference proteome</keyword>
<gene>
    <name evidence="1" type="ORF">QO034_18185</name>
</gene>
<organism evidence="1 2">
    <name type="scientific">Sedimentitalea xiamensis</name>
    <dbReference type="NCBI Taxonomy" id="3050037"/>
    <lineage>
        <taxon>Bacteria</taxon>
        <taxon>Pseudomonadati</taxon>
        <taxon>Pseudomonadota</taxon>
        <taxon>Alphaproteobacteria</taxon>
        <taxon>Rhodobacterales</taxon>
        <taxon>Paracoccaceae</taxon>
        <taxon>Sedimentitalea</taxon>
    </lineage>
</organism>
<dbReference type="RefSeq" id="WP_284486951.1">
    <property type="nucleotide sequence ID" value="NZ_JASNJE010000028.1"/>
</dbReference>